<evidence type="ECO:0000313" key="2">
    <source>
        <dbReference type="EMBL" id="KEQ18123.1"/>
    </source>
</evidence>
<feature type="domain" description="Antitoxin SocA-like Panacea" evidence="1">
    <location>
        <begin position="27"/>
        <end position="142"/>
    </location>
</feature>
<dbReference type="InterPro" id="IPR025272">
    <property type="entry name" value="SocA_Panacea"/>
</dbReference>
<evidence type="ECO:0000259" key="1">
    <source>
        <dbReference type="Pfam" id="PF13274"/>
    </source>
</evidence>
<sequence>MYPAVAIANAFLETAQQKQEDISPMKLQKLVYFAHALSLAVYHRPLIDEPVYAWKFGPVIKSVYNEFRAYGYQPIHSLGTLIRKIGLARTSDEGPGFEVCIPKINPHDHNVRNLIDQIWELYGGLSAHTLSNLTHKPGSPWEITRNEHQNGEIPDYELSLELIETSMMKELGLMQEEIA</sequence>
<reference evidence="2 3" key="1">
    <citation type="submission" date="2014-06" db="EMBL/GenBank/DDBJ databases">
        <title>Whole Genome Sequences of Three Symbiotic Endozoicomonas Bacteria.</title>
        <authorList>
            <person name="Neave M.J."/>
            <person name="Apprill A."/>
            <person name="Voolstra C.R."/>
        </authorList>
    </citation>
    <scope>NUCLEOTIDE SEQUENCE [LARGE SCALE GENOMIC DNA]</scope>
    <source>
        <strain evidence="2 3">DSM 25634</strain>
    </source>
</reference>
<dbReference type="Proteomes" id="UP000028073">
    <property type="component" value="Unassembled WGS sequence"/>
</dbReference>
<proteinExistence type="predicted"/>
<dbReference type="EMBL" id="JOKH01000002">
    <property type="protein sequence ID" value="KEQ18123.1"/>
    <property type="molecule type" value="Genomic_DNA"/>
</dbReference>
<gene>
    <name evidence="2" type="ORF">GZ78_11195</name>
</gene>
<dbReference type="eggNOG" id="COG3600">
    <property type="taxonomic scope" value="Bacteria"/>
</dbReference>
<name>A0A081NI50_9GAMM</name>
<evidence type="ECO:0000313" key="3">
    <source>
        <dbReference type="Proteomes" id="UP000028073"/>
    </source>
</evidence>
<dbReference type="AlphaFoldDB" id="A0A081NI50"/>
<keyword evidence="3" id="KW-1185">Reference proteome</keyword>
<organism evidence="2 3">
    <name type="scientific">Endozoicomonas numazuensis</name>
    <dbReference type="NCBI Taxonomy" id="1137799"/>
    <lineage>
        <taxon>Bacteria</taxon>
        <taxon>Pseudomonadati</taxon>
        <taxon>Pseudomonadota</taxon>
        <taxon>Gammaproteobacteria</taxon>
        <taxon>Oceanospirillales</taxon>
        <taxon>Endozoicomonadaceae</taxon>
        <taxon>Endozoicomonas</taxon>
    </lineage>
</organism>
<dbReference type="Pfam" id="PF13274">
    <property type="entry name" value="SocA_Panacea"/>
    <property type="match status" value="1"/>
</dbReference>
<accession>A0A081NI50</accession>
<protein>
    <recommendedName>
        <fullName evidence="1">Antitoxin SocA-like Panacea domain-containing protein</fullName>
    </recommendedName>
</protein>
<comment type="caution">
    <text evidence="2">The sequence shown here is derived from an EMBL/GenBank/DDBJ whole genome shotgun (WGS) entry which is preliminary data.</text>
</comment>